<proteinExistence type="predicted"/>
<keyword evidence="3" id="KW-0804">Transcription</keyword>
<dbReference type="RefSeq" id="WP_317330511.1">
    <property type="nucleotide sequence ID" value="NZ_JAWJZA010000046.1"/>
</dbReference>
<dbReference type="PANTHER" id="PTHR42756">
    <property type="entry name" value="TRANSCRIPTIONAL REGULATOR, MARR"/>
    <property type="match status" value="1"/>
</dbReference>
<evidence type="ECO:0000313" key="6">
    <source>
        <dbReference type="Proteomes" id="UP001272515"/>
    </source>
</evidence>
<keyword evidence="2" id="KW-0238">DNA-binding</keyword>
<dbReference type="SUPFAM" id="SSF46785">
    <property type="entry name" value="Winged helix' DNA-binding domain"/>
    <property type="match status" value="1"/>
</dbReference>
<dbReference type="Gene3D" id="1.10.10.10">
    <property type="entry name" value="Winged helix-like DNA-binding domain superfamily/Winged helix DNA-binding domain"/>
    <property type="match status" value="1"/>
</dbReference>
<name>A0ABU3ZB93_9FIRM</name>
<evidence type="ECO:0000256" key="3">
    <source>
        <dbReference type="ARBA" id="ARBA00023163"/>
    </source>
</evidence>
<comment type="caution">
    <text evidence="5">The sequence shown here is derived from an EMBL/GenBank/DDBJ whole genome shotgun (WGS) entry which is preliminary data.</text>
</comment>
<dbReference type="InterPro" id="IPR036388">
    <property type="entry name" value="WH-like_DNA-bd_sf"/>
</dbReference>
<sequence length="152" mass="17537">MSNQKAVHRIREFNRLYMSSMNLLGNHYLGSEYPVTEARVFFEIYENKGCNAAHIAKVMNIDKSYLSRIIKSHEKNGYILRTASESDGRSYCLYLTESGIRRAEDFIRKSDEEIGEIIEQLTNEECVSLVQALSTATDLLNKSRKQREESET</sequence>
<feature type="domain" description="HTH marR-type" evidence="4">
    <location>
        <begin position="3"/>
        <end position="138"/>
    </location>
</feature>
<keyword evidence="1" id="KW-0805">Transcription regulation</keyword>
<dbReference type="InterPro" id="IPR000835">
    <property type="entry name" value="HTH_MarR-typ"/>
</dbReference>
<dbReference type="PANTHER" id="PTHR42756:SF1">
    <property type="entry name" value="TRANSCRIPTIONAL REPRESSOR OF EMRAB OPERON"/>
    <property type="match status" value="1"/>
</dbReference>
<evidence type="ECO:0000256" key="1">
    <source>
        <dbReference type="ARBA" id="ARBA00023015"/>
    </source>
</evidence>
<organism evidence="5 6">
    <name type="scientific">Veillonella absiana</name>
    <dbReference type="NCBI Taxonomy" id="3079305"/>
    <lineage>
        <taxon>Bacteria</taxon>
        <taxon>Bacillati</taxon>
        <taxon>Bacillota</taxon>
        <taxon>Negativicutes</taxon>
        <taxon>Veillonellales</taxon>
        <taxon>Veillonellaceae</taxon>
        <taxon>Veillonella</taxon>
    </lineage>
</organism>
<reference evidence="5 6" key="1">
    <citation type="submission" date="2023-10" db="EMBL/GenBank/DDBJ databases">
        <title>Veillonella sp. nov., isolated from a pig farm feces dump.</title>
        <authorList>
            <person name="Chang Y.-H."/>
        </authorList>
    </citation>
    <scope>NUCLEOTIDE SEQUENCE [LARGE SCALE GENOMIC DNA]</scope>
    <source>
        <strain evidence="5 6">YH-vei2233</strain>
    </source>
</reference>
<dbReference type="Pfam" id="PF01047">
    <property type="entry name" value="MarR"/>
    <property type="match status" value="1"/>
</dbReference>
<protein>
    <submittedName>
        <fullName evidence="5">MarR family transcriptional regulator</fullName>
    </submittedName>
</protein>
<dbReference type="PRINTS" id="PR00598">
    <property type="entry name" value="HTHMARR"/>
</dbReference>
<dbReference type="EMBL" id="JAWJZB010000015">
    <property type="protein sequence ID" value="MDV5089148.1"/>
    <property type="molecule type" value="Genomic_DNA"/>
</dbReference>
<dbReference type="PROSITE" id="PS50995">
    <property type="entry name" value="HTH_MARR_2"/>
    <property type="match status" value="1"/>
</dbReference>
<accession>A0ABU3ZB93</accession>
<gene>
    <name evidence="5" type="ORF">RVY80_10000</name>
</gene>
<dbReference type="Proteomes" id="UP001272515">
    <property type="component" value="Unassembled WGS sequence"/>
</dbReference>
<dbReference type="SMART" id="SM00347">
    <property type="entry name" value="HTH_MARR"/>
    <property type="match status" value="1"/>
</dbReference>
<evidence type="ECO:0000313" key="5">
    <source>
        <dbReference type="EMBL" id="MDV5089148.1"/>
    </source>
</evidence>
<evidence type="ECO:0000256" key="2">
    <source>
        <dbReference type="ARBA" id="ARBA00023125"/>
    </source>
</evidence>
<keyword evidence="6" id="KW-1185">Reference proteome</keyword>
<evidence type="ECO:0000259" key="4">
    <source>
        <dbReference type="PROSITE" id="PS50995"/>
    </source>
</evidence>
<dbReference type="InterPro" id="IPR036390">
    <property type="entry name" value="WH_DNA-bd_sf"/>
</dbReference>